<sequence>MAQCRDKNVAPETLQPLVGKWRLVAYERIENGNKVWKEADPQSPSFLFFRFDGVVLDSKELPLCCPPNALNINGKEFTIIPKSALPENPTCAYVDCIGCALWEIKLTEDTFILDDCGISLKREYVRVP</sequence>
<dbReference type="EMBL" id="QPIW01000011">
    <property type="protein sequence ID" value="RDB05115.1"/>
    <property type="molecule type" value="Genomic_DNA"/>
</dbReference>
<evidence type="ECO:0008006" key="3">
    <source>
        <dbReference type="Google" id="ProtNLM"/>
    </source>
</evidence>
<dbReference type="AlphaFoldDB" id="A0A369IA28"/>
<evidence type="ECO:0000313" key="1">
    <source>
        <dbReference type="EMBL" id="RDB05115.1"/>
    </source>
</evidence>
<protein>
    <recommendedName>
        <fullName evidence="3">Lipocalin-like domain-containing protein</fullName>
    </recommendedName>
</protein>
<comment type="caution">
    <text evidence="1">The sequence shown here is derived from an EMBL/GenBank/DDBJ whole genome shotgun (WGS) entry which is preliminary data.</text>
</comment>
<evidence type="ECO:0000313" key="2">
    <source>
        <dbReference type="Proteomes" id="UP000253141"/>
    </source>
</evidence>
<keyword evidence="2" id="KW-1185">Reference proteome</keyword>
<proteinExistence type="predicted"/>
<dbReference type="Proteomes" id="UP000253141">
    <property type="component" value="Unassembled WGS sequence"/>
</dbReference>
<accession>A0A369IA28</accession>
<gene>
    <name evidence="1" type="ORF">DVG78_14630</name>
</gene>
<organism evidence="1 2">
    <name type="scientific">Runella aurantiaca</name>
    <dbReference type="NCBI Taxonomy" id="2282308"/>
    <lineage>
        <taxon>Bacteria</taxon>
        <taxon>Pseudomonadati</taxon>
        <taxon>Bacteroidota</taxon>
        <taxon>Cytophagia</taxon>
        <taxon>Cytophagales</taxon>
        <taxon>Spirosomataceae</taxon>
        <taxon>Runella</taxon>
    </lineage>
</organism>
<reference evidence="1 2" key="1">
    <citation type="submission" date="2018-07" db="EMBL/GenBank/DDBJ databases">
        <title>Genome analysis of Runella aurantiaca.</title>
        <authorList>
            <person name="Yang X."/>
        </authorList>
    </citation>
    <scope>NUCLEOTIDE SEQUENCE [LARGE SCALE GENOMIC DNA]</scope>
    <source>
        <strain evidence="1 2">YX9</strain>
    </source>
</reference>
<name>A0A369IA28_9BACT</name>